<evidence type="ECO:0000313" key="2">
    <source>
        <dbReference type="EMBL" id="TDN47395.1"/>
    </source>
</evidence>
<dbReference type="AlphaFoldDB" id="A0A4R6DQP8"/>
<keyword evidence="3" id="KW-1185">Reference proteome</keyword>
<accession>A0A4R6DQP8</accession>
<name>A0A4R6DQP8_9RHOO</name>
<protein>
    <submittedName>
        <fullName evidence="2">Uncharacterized protein</fullName>
    </submittedName>
</protein>
<dbReference type="Proteomes" id="UP000295129">
    <property type="component" value="Unassembled WGS sequence"/>
</dbReference>
<dbReference type="OrthoDB" id="8527219at2"/>
<proteinExistence type="predicted"/>
<dbReference type="EMBL" id="SNVV01000020">
    <property type="protein sequence ID" value="TDN47395.1"/>
    <property type="molecule type" value="Genomic_DNA"/>
</dbReference>
<feature type="region of interest" description="Disordered" evidence="1">
    <location>
        <begin position="150"/>
        <end position="176"/>
    </location>
</feature>
<feature type="region of interest" description="Disordered" evidence="1">
    <location>
        <begin position="37"/>
        <end position="58"/>
    </location>
</feature>
<evidence type="ECO:0000313" key="3">
    <source>
        <dbReference type="Proteomes" id="UP000295129"/>
    </source>
</evidence>
<comment type="caution">
    <text evidence="2">The sequence shown here is derived from an EMBL/GenBank/DDBJ whole genome shotgun (WGS) entry which is preliminary data.</text>
</comment>
<sequence>MKIRKLALPAAQSARGKTDQLDNEVVGAFLQASSTALDVAPPAKPRKRSKKADGSESSRSGALALAATLLGITLAAPAPAIGARNNHYPLIVTPVQSSAGGQEEIEQVRVGIFDTTGQRLLHAQVHGRSKLGALPPGEYTVEVSSAAGSTTHQVKLGPGQRGIVRYGGQPAAQAQA</sequence>
<dbReference type="RefSeq" id="WP_133594230.1">
    <property type="nucleotide sequence ID" value="NZ_SNVV01000020.1"/>
</dbReference>
<gene>
    <name evidence="2" type="ORF">C7389_12062</name>
</gene>
<organism evidence="2 3">
    <name type="scientific">Azoarcus indigens</name>
    <dbReference type="NCBI Taxonomy" id="29545"/>
    <lineage>
        <taxon>Bacteria</taxon>
        <taxon>Pseudomonadati</taxon>
        <taxon>Pseudomonadota</taxon>
        <taxon>Betaproteobacteria</taxon>
        <taxon>Rhodocyclales</taxon>
        <taxon>Zoogloeaceae</taxon>
        <taxon>Azoarcus</taxon>
    </lineage>
</organism>
<reference evidence="2 3" key="1">
    <citation type="submission" date="2019-03" db="EMBL/GenBank/DDBJ databases">
        <title>Genomic Encyclopedia of Type Strains, Phase IV (KMG-IV): sequencing the most valuable type-strain genomes for metagenomic binning, comparative biology and taxonomic classification.</title>
        <authorList>
            <person name="Goeker M."/>
        </authorList>
    </citation>
    <scope>NUCLEOTIDE SEQUENCE [LARGE SCALE GENOMIC DNA]</scope>
    <source>
        <strain evidence="2 3">DSM 12121</strain>
    </source>
</reference>
<evidence type="ECO:0000256" key="1">
    <source>
        <dbReference type="SAM" id="MobiDB-lite"/>
    </source>
</evidence>